<dbReference type="EMBL" id="PEXV01000015">
    <property type="protein sequence ID" value="PIS41927.1"/>
    <property type="molecule type" value="Genomic_DNA"/>
</dbReference>
<evidence type="ECO:0000313" key="1">
    <source>
        <dbReference type="EMBL" id="PIS41927.1"/>
    </source>
</evidence>
<evidence type="ECO:0000313" key="2">
    <source>
        <dbReference type="Proteomes" id="UP000228711"/>
    </source>
</evidence>
<protein>
    <submittedName>
        <fullName evidence="1">Uncharacterized protein</fullName>
    </submittedName>
</protein>
<comment type="caution">
    <text evidence="1">The sequence shown here is derived from an EMBL/GenBank/DDBJ whole genome shotgun (WGS) entry which is preliminary data.</text>
</comment>
<dbReference type="AlphaFoldDB" id="A0A2H0YTX2"/>
<accession>A0A2H0YTX2</accession>
<dbReference type="Proteomes" id="UP000228711">
    <property type="component" value="Unassembled WGS sequence"/>
</dbReference>
<organism evidence="1 2">
    <name type="scientific">Candidatus Kerfeldbacteria bacterium CG08_land_8_20_14_0_20_42_7</name>
    <dbReference type="NCBI Taxonomy" id="2014245"/>
    <lineage>
        <taxon>Bacteria</taxon>
        <taxon>Candidatus Kerfeldiibacteriota</taxon>
    </lineage>
</organism>
<sequence>MTYRQKKRATLTSIIIGVFGLYILITPTATAMDLDLSDFIEPLLKPIKRLPPPSPELNDITIDYGTVYIAYTIDTESRVIDTSVYEQTLGLQDYEPGATVDQLLQPTFRNQYHDSFGDPVVFSWFLLTQQIQCASTAHDCSLIHAAMQRYKERAYSLGDMYGWHYHHMDWTDINHDGIHFWNQLKTFNGTVYGNGSDVQTAERMIAQLILDKGVYPGAFRTGWTWQNNQLSVWLDDITPFDFSNISPQKTDTGDPPPPPGSAAVIEPTYNIFDWSRASQEWTFYHPWSADYQRFGNLKRYEFRSYNSDLEWEKAFQAAQQGYDQLVVTYSHSYNQLSLYESYLDKIEALGEKYPNVKFKFVTAEEGARRMISNKNYDGISPTVVATQSQNLATVNVDEPLFTFPYGALFINGDYQRIFPTQTNPVMTDDGHQEWTFDLSSFTEGQFRIGGIDPSGNWFVTPTFYL</sequence>
<proteinExistence type="predicted"/>
<gene>
    <name evidence="1" type="ORF">COT25_00465</name>
</gene>
<name>A0A2H0YTX2_9BACT</name>
<reference evidence="2" key="1">
    <citation type="submission" date="2017-09" db="EMBL/GenBank/DDBJ databases">
        <title>Depth-based differentiation of microbial function through sediment-hosted aquifers and enrichment of novel symbionts in the deep terrestrial subsurface.</title>
        <authorList>
            <person name="Probst A.J."/>
            <person name="Ladd B."/>
            <person name="Jarett J.K."/>
            <person name="Geller-Mcgrath D.E."/>
            <person name="Sieber C.M.K."/>
            <person name="Emerson J.B."/>
            <person name="Anantharaman K."/>
            <person name="Thomas B.C."/>
            <person name="Malmstrom R."/>
            <person name="Stieglmeier M."/>
            <person name="Klingl A."/>
            <person name="Woyke T."/>
            <person name="Ryan C.M."/>
            <person name="Banfield J.F."/>
        </authorList>
    </citation>
    <scope>NUCLEOTIDE SEQUENCE [LARGE SCALE GENOMIC DNA]</scope>
</reference>